<dbReference type="SUPFAM" id="SSF53335">
    <property type="entry name" value="S-adenosyl-L-methionine-dependent methyltransferases"/>
    <property type="match status" value="1"/>
</dbReference>
<dbReference type="AlphaFoldDB" id="A0A937FAT6"/>
<gene>
    <name evidence="5" type="ORF">JL102_15060</name>
</gene>
<sequence length="375" mass="43007">MSPIVEEEVKALGFKNTSIHHQNVELMGTFADTLRLNLYLRTANRVLFEIDNFNVNTADELYKKVKKIRWDSIFDVDGYFSIKSYVKNDKILDPRFASLRAKDAIADYFMEKYDRRPNSGKDLSQTVLFLHWHEHEAAIYIDTSGETIAKHGYRKIPMKAPMMESLAAGTILASAWDQKSHFINPMCGSGTLAIEAALIAKRKFLNINRENFGFMHVNYYNADIWERMKQEAAVLEVKELPFKIIATDLNPAAIVAARQNALAAGVEELIEFKTCDFRDTPLPEDEKGVIFINPEYGQRLGEEKALEKTYQEIGDFFKQKASGYFGYIFTGNLNLAKRIGLRTKRRIEFFNAKIDCRLLEYELYAGTKKSGKLDK</sequence>
<dbReference type="InterPro" id="IPR000241">
    <property type="entry name" value="RlmKL-like_Mtase"/>
</dbReference>
<protein>
    <submittedName>
        <fullName evidence="5">Class I SAM-dependent RNA methyltransferase</fullName>
    </submittedName>
</protein>
<keyword evidence="6" id="KW-1185">Reference proteome</keyword>
<keyword evidence="3" id="KW-0694">RNA-binding</keyword>
<feature type="domain" description="THUMP" evidence="4">
    <location>
        <begin position="32"/>
        <end position="143"/>
    </location>
</feature>
<evidence type="ECO:0000313" key="6">
    <source>
        <dbReference type="Proteomes" id="UP000659388"/>
    </source>
</evidence>
<proteinExistence type="predicted"/>
<reference evidence="5" key="1">
    <citation type="submission" date="2021-01" db="EMBL/GenBank/DDBJ databases">
        <title>Fulvivirga kasyanovii gen. nov., sp nov., a novel member of the phylum Bacteroidetes isolated from seawater in a mussel farm.</title>
        <authorList>
            <person name="Zhao L.-H."/>
            <person name="Wang Z.-J."/>
        </authorList>
    </citation>
    <scope>NUCLEOTIDE SEQUENCE</scope>
    <source>
        <strain evidence="5">2943</strain>
    </source>
</reference>
<keyword evidence="2" id="KW-0808">Transferase</keyword>
<organism evidence="5 6">
    <name type="scientific">Fulvivirga sediminis</name>
    <dbReference type="NCBI Taxonomy" id="2803949"/>
    <lineage>
        <taxon>Bacteria</taxon>
        <taxon>Pseudomonadati</taxon>
        <taxon>Bacteroidota</taxon>
        <taxon>Cytophagia</taxon>
        <taxon>Cytophagales</taxon>
        <taxon>Fulvivirgaceae</taxon>
        <taxon>Fulvivirga</taxon>
    </lineage>
</organism>
<evidence type="ECO:0000256" key="3">
    <source>
        <dbReference type="PROSITE-ProRule" id="PRU00529"/>
    </source>
</evidence>
<dbReference type="GO" id="GO:0008990">
    <property type="term" value="F:rRNA (guanine-N2-)-methyltransferase activity"/>
    <property type="evidence" value="ECO:0007669"/>
    <property type="project" value="TreeGrafter"/>
</dbReference>
<dbReference type="PROSITE" id="PS51165">
    <property type="entry name" value="THUMP"/>
    <property type="match status" value="1"/>
</dbReference>
<evidence type="ECO:0000256" key="2">
    <source>
        <dbReference type="ARBA" id="ARBA00022679"/>
    </source>
</evidence>
<dbReference type="PANTHER" id="PTHR47313:SF1">
    <property type="entry name" value="RIBOSOMAL RNA LARGE SUBUNIT METHYLTRANSFERASE K_L"/>
    <property type="match status" value="1"/>
</dbReference>
<dbReference type="Pfam" id="PF22020">
    <property type="entry name" value="RlmL_1st"/>
    <property type="match status" value="1"/>
</dbReference>
<dbReference type="Pfam" id="PF02926">
    <property type="entry name" value="THUMP"/>
    <property type="match status" value="1"/>
</dbReference>
<dbReference type="Gene3D" id="3.30.2130.30">
    <property type="match status" value="1"/>
</dbReference>
<dbReference type="Proteomes" id="UP000659388">
    <property type="component" value="Unassembled WGS sequence"/>
</dbReference>
<name>A0A937FAT6_9BACT</name>
<dbReference type="InterPro" id="IPR004114">
    <property type="entry name" value="THUMP_dom"/>
</dbReference>
<dbReference type="PANTHER" id="PTHR47313">
    <property type="entry name" value="RIBOSOMAL RNA LARGE SUBUNIT METHYLTRANSFERASE K/L"/>
    <property type="match status" value="1"/>
</dbReference>
<dbReference type="InterPro" id="IPR054170">
    <property type="entry name" value="RlmL_1st"/>
</dbReference>
<dbReference type="SMART" id="SM00981">
    <property type="entry name" value="THUMP"/>
    <property type="match status" value="1"/>
</dbReference>
<keyword evidence="1 5" id="KW-0489">Methyltransferase</keyword>
<dbReference type="GO" id="GO:0070043">
    <property type="term" value="F:rRNA (guanine-N7-)-methyltransferase activity"/>
    <property type="evidence" value="ECO:0007669"/>
    <property type="project" value="TreeGrafter"/>
</dbReference>
<dbReference type="Gene3D" id="3.40.50.150">
    <property type="entry name" value="Vaccinia Virus protein VP39"/>
    <property type="match status" value="1"/>
</dbReference>
<comment type="caution">
    <text evidence="5">The sequence shown here is derived from an EMBL/GenBank/DDBJ whole genome shotgun (WGS) entry which is preliminary data.</text>
</comment>
<dbReference type="Pfam" id="PF01170">
    <property type="entry name" value="UPF0020"/>
    <property type="match status" value="1"/>
</dbReference>
<evidence type="ECO:0000256" key="1">
    <source>
        <dbReference type="ARBA" id="ARBA00022603"/>
    </source>
</evidence>
<dbReference type="InterPro" id="IPR029063">
    <property type="entry name" value="SAM-dependent_MTases_sf"/>
</dbReference>
<evidence type="ECO:0000313" key="5">
    <source>
        <dbReference type="EMBL" id="MBL3657465.1"/>
    </source>
</evidence>
<dbReference type="CDD" id="cd02440">
    <property type="entry name" value="AdoMet_MTases"/>
    <property type="match status" value="1"/>
</dbReference>
<dbReference type="GO" id="GO:0003723">
    <property type="term" value="F:RNA binding"/>
    <property type="evidence" value="ECO:0007669"/>
    <property type="project" value="UniProtKB-UniRule"/>
</dbReference>
<dbReference type="CDD" id="cd11715">
    <property type="entry name" value="THUMP_AdoMetMT"/>
    <property type="match status" value="1"/>
</dbReference>
<dbReference type="EMBL" id="JAESIY010000008">
    <property type="protein sequence ID" value="MBL3657465.1"/>
    <property type="molecule type" value="Genomic_DNA"/>
</dbReference>
<accession>A0A937FAT6</accession>
<evidence type="ECO:0000259" key="4">
    <source>
        <dbReference type="PROSITE" id="PS51165"/>
    </source>
</evidence>